<dbReference type="EMBL" id="JAUEPT010000860">
    <property type="protein sequence ID" value="KAK0414391.1"/>
    <property type="molecule type" value="Genomic_DNA"/>
</dbReference>
<organism evidence="2 3">
    <name type="scientific">Armillaria borealis</name>
    <dbReference type="NCBI Taxonomy" id="47425"/>
    <lineage>
        <taxon>Eukaryota</taxon>
        <taxon>Fungi</taxon>
        <taxon>Dikarya</taxon>
        <taxon>Basidiomycota</taxon>
        <taxon>Agaricomycotina</taxon>
        <taxon>Agaricomycetes</taxon>
        <taxon>Agaricomycetidae</taxon>
        <taxon>Agaricales</taxon>
        <taxon>Marasmiineae</taxon>
        <taxon>Physalacriaceae</taxon>
        <taxon>Armillaria</taxon>
    </lineage>
</organism>
<name>A0AA39LY09_9AGAR</name>
<feature type="compositionally biased region" description="Polar residues" evidence="1">
    <location>
        <begin position="59"/>
        <end position="70"/>
    </location>
</feature>
<evidence type="ECO:0000313" key="2">
    <source>
        <dbReference type="EMBL" id="KAK0414391.1"/>
    </source>
</evidence>
<accession>A0AA39LY09</accession>
<evidence type="ECO:0000313" key="3">
    <source>
        <dbReference type="Proteomes" id="UP001175226"/>
    </source>
</evidence>
<dbReference type="Proteomes" id="UP001175226">
    <property type="component" value="Unassembled WGS sequence"/>
</dbReference>
<dbReference type="AlphaFoldDB" id="A0AA39LY09"/>
<protein>
    <submittedName>
        <fullName evidence="2">Uncharacterized protein</fullName>
    </submittedName>
</protein>
<feature type="compositionally biased region" description="Basic and acidic residues" evidence="1">
    <location>
        <begin position="1"/>
        <end position="11"/>
    </location>
</feature>
<gene>
    <name evidence="2" type="ORF">EV421DRAFT_1450372</name>
</gene>
<feature type="region of interest" description="Disordered" evidence="1">
    <location>
        <begin position="1"/>
        <end position="47"/>
    </location>
</feature>
<sequence>MRVREEQKQGENETTGTEQAQLSQHATSRNSAAAANLGPTKTTEQRWFRRRNDALTDKSQQSCDCNSIYNGNGPERARYPRGRSVGKGRYTLRRSCTRSTQNHQSVAGAEVAEGAAGGGMMGEGKKGRFGKRCQKWAPFIPVGGWSVWVSGTYVILSPSRAGIGGDVGAILSWMTSASMTSLRHHLRPSASTNDSVDFQRWVLFN</sequence>
<feature type="region of interest" description="Disordered" evidence="1">
    <location>
        <begin position="59"/>
        <end position="84"/>
    </location>
</feature>
<feature type="compositionally biased region" description="Polar residues" evidence="1">
    <location>
        <begin position="12"/>
        <end position="33"/>
    </location>
</feature>
<reference evidence="2" key="1">
    <citation type="submission" date="2023-06" db="EMBL/GenBank/DDBJ databases">
        <authorList>
            <consortium name="Lawrence Berkeley National Laboratory"/>
            <person name="Ahrendt S."/>
            <person name="Sahu N."/>
            <person name="Indic B."/>
            <person name="Wong-Bajracharya J."/>
            <person name="Merenyi Z."/>
            <person name="Ke H.-M."/>
            <person name="Monk M."/>
            <person name="Kocsube S."/>
            <person name="Drula E."/>
            <person name="Lipzen A."/>
            <person name="Balint B."/>
            <person name="Henrissat B."/>
            <person name="Andreopoulos B."/>
            <person name="Martin F.M."/>
            <person name="Harder C.B."/>
            <person name="Rigling D."/>
            <person name="Ford K.L."/>
            <person name="Foster G.D."/>
            <person name="Pangilinan J."/>
            <person name="Papanicolaou A."/>
            <person name="Barry K."/>
            <person name="LaButti K."/>
            <person name="Viragh M."/>
            <person name="Koriabine M."/>
            <person name="Yan M."/>
            <person name="Riley R."/>
            <person name="Champramary S."/>
            <person name="Plett K.L."/>
            <person name="Tsai I.J."/>
            <person name="Slot J."/>
            <person name="Sipos G."/>
            <person name="Plett J."/>
            <person name="Nagy L.G."/>
            <person name="Grigoriev I.V."/>
        </authorList>
    </citation>
    <scope>NUCLEOTIDE SEQUENCE</scope>
    <source>
        <strain evidence="2">FPL87.14</strain>
    </source>
</reference>
<keyword evidence="3" id="KW-1185">Reference proteome</keyword>
<evidence type="ECO:0000256" key="1">
    <source>
        <dbReference type="SAM" id="MobiDB-lite"/>
    </source>
</evidence>
<proteinExistence type="predicted"/>
<comment type="caution">
    <text evidence="2">The sequence shown here is derived from an EMBL/GenBank/DDBJ whole genome shotgun (WGS) entry which is preliminary data.</text>
</comment>